<keyword evidence="3" id="KW-0677">Repeat</keyword>
<dbReference type="InterPro" id="IPR015943">
    <property type="entry name" value="WD40/YVTN_repeat-like_dom_sf"/>
</dbReference>
<comment type="similarity">
    <text evidence="1">Belongs to the WD repeat RBAP46/RBAP48/MSI1 family.</text>
</comment>
<evidence type="ECO:0000259" key="6">
    <source>
        <dbReference type="Pfam" id="PF12265"/>
    </source>
</evidence>
<proteinExistence type="inferred from homology"/>
<reference evidence="7 8" key="1">
    <citation type="journal article" date="2017" name="Front. Genet.">
        <title>Draft sequencing of the heterozygous diploid genome of Satsuma (Citrus unshiu Marc.) using a hybrid assembly approach.</title>
        <authorList>
            <person name="Shimizu T."/>
            <person name="Tanizawa Y."/>
            <person name="Mochizuki T."/>
            <person name="Nagasaki H."/>
            <person name="Yoshioka T."/>
            <person name="Toyoda A."/>
            <person name="Fujiyama A."/>
            <person name="Kaminuma E."/>
            <person name="Nakamura Y."/>
        </authorList>
    </citation>
    <scope>NUCLEOTIDE SEQUENCE [LARGE SCALE GENOMIC DNA]</scope>
    <source>
        <strain evidence="8">cv. Miyagawa wase</strain>
    </source>
</reference>
<evidence type="ECO:0000256" key="3">
    <source>
        <dbReference type="ARBA" id="ARBA00022737"/>
    </source>
</evidence>
<dbReference type="InterPro" id="IPR050459">
    <property type="entry name" value="WD_repeat_RBAP46/RBAP48/MSI1"/>
</dbReference>
<name>A0A2H5MZK4_CITUN</name>
<feature type="domain" description="Histone-binding protein RBBP4-like N-terminal" evidence="6">
    <location>
        <begin position="6"/>
        <end position="52"/>
    </location>
</feature>
<dbReference type="PROSITE" id="PS50082">
    <property type="entry name" value="WD_REPEATS_2"/>
    <property type="match status" value="1"/>
</dbReference>
<evidence type="ECO:0000256" key="1">
    <source>
        <dbReference type="ARBA" id="ARBA00009341"/>
    </source>
</evidence>
<gene>
    <name evidence="7" type="ORF">CUMW_275120</name>
</gene>
<dbReference type="AlphaFoldDB" id="A0A2H5MZK4"/>
<dbReference type="EMBL" id="BDQV01001502">
    <property type="protein sequence ID" value="GAY33444.1"/>
    <property type="molecule type" value="Genomic_DNA"/>
</dbReference>
<dbReference type="Pfam" id="PF12265">
    <property type="entry name" value="CAF1C_H4-bd"/>
    <property type="match status" value="1"/>
</dbReference>
<feature type="repeat" description="WD" evidence="5">
    <location>
        <begin position="314"/>
        <end position="348"/>
    </location>
</feature>
<evidence type="ECO:0000313" key="7">
    <source>
        <dbReference type="EMBL" id="GAY33444.1"/>
    </source>
</evidence>
<dbReference type="Pfam" id="PF00400">
    <property type="entry name" value="WD40"/>
    <property type="match status" value="3"/>
</dbReference>
<dbReference type="InterPro" id="IPR036322">
    <property type="entry name" value="WD40_repeat_dom_sf"/>
</dbReference>
<evidence type="ECO:0000313" key="8">
    <source>
        <dbReference type="Proteomes" id="UP000236630"/>
    </source>
</evidence>
<comment type="caution">
    <text evidence="7">The sequence shown here is derived from an EMBL/GenBank/DDBJ whole genome shotgun (WGS) entry which is preliminary data.</text>
</comment>
<dbReference type="SUPFAM" id="SSF50978">
    <property type="entry name" value="WD40 repeat-like"/>
    <property type="match status" value="1"/>
</dbReference>
<evidence type="ECO:0000256" key="2">
    <source>
        <dbReference type="ARBA" id="ARBA00022574"/>
    </source>
</evidence>
<dbReference type="PANTHER" id="PTHR22850">
    <property type="entry name" value="WD40 REPEAT FAMILY"/>
    <property type="match status" value="1"/>
</dbReference>
<dbReference type="InterPro" id="IPR001680">
    <property type="entry name" value="WD40_rpt"/>
</dbReference>
<dbReference type="InterPro" id="IPR022052">
    <property type="entry name" value="Histone-bd_RBBP4-like_N"/>
</dbReference>
<dbReference type="SMART" id="SM00320">
    <property type="entry name" value="WD40"/>
    <property type="match status" value="6"/>
</dbReference>
<keyword evidence="4" id="KW-0156">Chromatin regulator</keyword>
<organism evidence="7 8">
    <name type="scientific">Citrus unshiu</name>
    <name type="common">Satsuma mandarin</name>
    <name type="synonym">Citrus nobilis var. unshiu</name>
    <dbReference type="NCBI Taxonomy" id="55188"/>
    <lineage>
        <taxon>Eukaryota</taxon>
        <taxon>Viridiplantae</taxon>
        <taxon>Streptophyta</taxon>
        <taxon>Embryophyta</taxon>
        <taxon>Tracheophyta</taxon>
        <taxon>Spermatophyta</taxon>
        <taxon>Magnoliopsida</taxon>
        <taxon>eudicotyledons</taxon>
        <taxon>Gunneridae</taxon>
        <taxon>Pentapetalae</taxon>
        <taxon>rosids</taxon>
        <taxon>malvids</taxon>
        <taxon>Sapindales</taxon>
        <taxon>Rutaceae</taxon>
        <taxon>Aurantioideae</taxon>
        <taxon>Citrus</taxon>
    </lineage>
</organism>
<keyword evidence="2 5" id="KW-0853">WD repeat</keyword>
<dbReference type="STRING" id="55188.A0A2H5MZK4"/>
<evidence type="ECO:0000256" key="4">
    <source>
        <dbReference type="ARBA" id="ARBA00022853"/>
    </source>
</evidence>
<sequence length="400" mass="44454">MEGEHWPSPTVEWFPGTEKPVGQDYTVQKVILGTDTCGQAPNYLMLAQVKLPLQDTEIGIQSLDIDGNCSEYASSSGVASAKVQVIKLINHHGEVNQASFMPQNPSVIATSSLSGDVYFPDLRLRGLTSEGSGLSWSKFKEGHLLSGAYDSQICLCDIAAAPNNKALDALRAFKVNNAGVEDVAWHMKHDYLFGSVGDDNTCLYGIYNSHQRNILSKMLLLTRRSVIVNCLAFNPHNEWILEIGSSDTTVKLFDLIGNRIHTFDTHKRISQVGWSPQNEIVLASSCAGRRVLVIGEEQSPEEAAEGPPELLFIHGGHTSKIYDFSWNPCEDWIMASVAEDNIIQIWQMADHIYNDEDEDDLLEDNSPKVLMYAIYFTVHSLPPSNVFDCPEFKSDVRFVI</sequence>
<dbReference type="GO" id="GO:0006325">
    <property type="term" value="P:chromatin organization"/>
    <property type="evidence" value="ECO:0007669"/>
    <property type="project" value="UniProtKB-KW"/>
</dbReference>
<protein>
    <recommendedName>
        <fullName evidence="6">Histone-binding protein RBBP4-like N-terminal domain-containing protein</fullName>
    </recommendedName>
</protein>
<keyword evidence="8" id="KW-1185">Reference proteome</keyword>
<evidence type="ECO:0000256" key="5">
    <source>
        <dbReference type="PROSITE-ProRule" id="PRU00221"/>
    </source>
</evidence>
<dbReference type="Gene3D" id="2.130.10.10">
    <property type="entry name" value="YVTN repeat-like/Quinoprotein amine dehydrogenase"/>
    <property type="match status" value="1"/>
</dbReference>
<dbReference type="Proteomes" id="UP000236630">
    <property type="component" value="Unassembled WGS sequence"/>
</dbReference>
<accession>A0A2H5MZK4</accession>